<name>A0ABS6AV05_9NOCA</name>
<keyword evidence="3" id="KW-0597">Phosphoprotein</keyword>
<dbReference type="EMBL" id="JAHKNI010000003">
    <property type="protein sequence ID" value="MBU3061864.1"/>
    <property type="molecule type" value="Genomic_DNA"/>
</dbReference>
<dbReference type="SUPFAM" id="SSF47336">
    <property type="entry name" value="ACP-like"/>
    <property type="match status" value="3"/>
</dbReference>
<dbReference type="Pfam" id="PF13193">
    <property type="entry name" value="AMP-binding_C"/>
    <property type="match status" value="3"/>
</dbReference>
<dbReference type="Pfam" id="PF00501">
    <property type="entry name" value="AMP-binding"/>
    <property type="match status" value="3"/>
</dbReference>
<evidence type="ECO:0000256" key="4">
    <source>
        <dbReference type="SAM" id="MobiDB-lite"/>
    </source>
</evidence>
<dbReference type="CDD" id="cd19540">
    <property type="entry name" value="LCL_NRPS-like"/>
    <property type="match status" value="2"/>
</dbReference>
<proteinExistence type="predicted"/>
<evidence type="ECO:0000313" key="7">
    <source>
        <dbReference type="Proteomes" id="UP000733379"/>
    </source>
</evidence>
<dbReference type="PANTHER" id="PTHR45527:SF1">
    <property type="entry name" value="FATTY ACID SYNTHASE"/>
    <property type="match status" value="1"/>
</dbReference>
<dbReference type="Gene3D" id="3.30.300.30">
    <property type="match status" value="3"/>
</dbReference>
<dbReference type="Gene3D" id="3.40.50.980">
    <property type="match status" value="6"/>
</dbReference>
<dbReference type="RefSeq" id="WP_215916791.1">
    <property type="nucleotide sequence ID" value="NZ_JAHKNI010000003.1"/>
</dbReference>
<dbReference type="SUPFAM" id="SSF52777">
    <property type="entry name" value="CoA-dependent acyltransferases"/>
    <property type="match status" value="4"/>
</dbReference>
<dbReference type="SUPFAM" id="SSF53474">
    <property type="entry name" value="alpha/beta-Hydrolases"/>
    <property type="match status" value="1"/>
</dbReference>
<dbReference type="NCBIfam" id="TIGR01733">
    <property type="entry name" value="AA-adenyl-dom"/>
    <property type="match status" value="3"/>
</dbReference>
<dbReference type="InterPro" id="IPR009081">
    <property type="entry name" value="PP-bd_ACP"/>
</dbReference>
<dbReference type="PROSITE" id="PS50075">
    <property type="entry name" value="CARRIER"/>
    <property type="match status" value="3"/>
</dbReference>
<comment type="caution">
    <text evidence="6">The sequence shown here is derived from an EMBL/GenBank/DDBJ whole genome shotgun (WGS) entry which is preliminary data.</text>
</comment>
<accession>A0ABS6AV05</accession>
<reference evidence="6 7" key="1">
    <citation type="submission" date="2021-06" db="EMBL/GenBank/DDBJ databases">
        <title>Actinomycetes sequencing.</title>
        <authorList>
            <person name="Shan Q."/>
        </authorList>
    </citation>
    <scope>NUCLEOTIDE SEQUENCE [LARGE SCALE GENOMIC DNA]</scope>
    <source>
        <strain evidence="6 7">NEAU-G5</strain>
    </source>
</reference>
<feature type="region of interest" description="Disordered" evidence="4">
    <location>
        <begin position="1"/>
        <end position="24"/>
    </location>
</feature>
<dbReference type="PANTHER" id="PTHR45527">
    <property type="entry name" value="NONRIBOSOMAL PEPTIDE SYNTHETASE"/>
    <property type="match status" value="1"/>
</dbReference>
<dbReference type="CDD" id="cd05930">
    <property type="entry name" value="A_NRPS"/>
    <property type="match status" value="2"/>
</dbReference>
<dbReference type="InterPro" id="IPR000873">
    <property type="entry name" value="AMP-dep_synth/lig_dom"/>
</dbReference>
<dbReference type="Pfam" id="PF00668">
    <property type="entry name" value="Condensation"/>
    <property type="match status" value="2"/>
</dbReference>
<dbReference type="PROSITE" id="PS00455">
    <property type="entry name" value="AMP_BINDING"/>
    <property type="match status" value="3"/>
</dbReference>
<dbReference type="Gene3D" id="3.40.50.1820">
    <property type="entry name" value="alpha/beta hydrolase"/>
    <property type="match status" value="1"/>
</dbReference>
<comment type="cofactor">
    <cofactor evidence="1">
        <name>pantetheine 4'-phosphate</name>
        <dbReference type="ChEBI" id="CHEBI:47942"/>
    </cofactor>
</comment>
<dbReference type="SUPFAM" id="SSF56801">
    <property type="entry name" value="Acetyl-CoA synthetase-like"/>
    <property type="match status" value="3"/>
</dbReference>
<sequence>MSSDESPGTARRAAGRPRPRPRRVPAVRTLPTLLSLAVEANPGGVAVRDVHRSLTYRELDAWSTRLARVLIARGIGPEDLVAVGIERSVWSVAAVWAVAKAGAAFVPVDPNYPPDRVAHLVSDSGAVLGLSVRATVDRLPGDSWLVLDDPEFGGRLDAVGSEPVTHEDRVRPLQGAHPAYVIYTSGSTGLPKGVVVTHAGLANFCAEQRERYAVTARSRTLHFASPSFDASVLELLLAIGAGASMVIAPAEIYGGAELAELLRRERVTHAFVTPAALASVDPAGLDELAVVVAGGEACPPELVQRWAIPLAGGGMRRFHNGYGPTETTIMTNISDPLVPGEPVTIGRAIRGMTSQILDTRLGAAPGGEAGELYLAGPGLARGYHRRPGLTAARFVADPAGLPGGRMYRTGDLARTGARENVEYLGRNDFQVKIRGFRIELGEIDAALTAHPEVDFAVTLGRETPSGETILVGYVVATPGTAPDPQRVRDFVAATLPAHMVPPVVLVLDRIPLTPVGKLDRAALPDPPLSMREYRAPATDHERAVAAAIAEVLGVERVGLDDDFFALGGNSLLAVRAAARIGAELGLRVPPRLFFTADTIAELAAAVGTQSERRRPPLVRRERPDPLPVSAAQQRLWLTNQFDTASPSYNIPFAMRLTGDLDLGALRAALADVIARHAPLRTIYPAHEGQPVQRVLPVGEAVPELTPEPVAAQELSGRLLLGAAAGFDLRTDLPLRARLFRIGAREHVLAVVAHHIACDGTSLAPLARDMVSAYHSRSVGSAPAWAPLAVEYADYVLWQRDLLGDETDPESLAATQARYWRERLEGSPELLELPADRPRPALPSGRGGMVAFAVDADVVTGLRRIADAHNASLFMVAHAALAVLLARLSGTADITIGTQISGRGEPELDDLVGMFGNSLALRTEVPPGQSFSELIESVRETDLAAFDNWDLGIDRVVELVRPGHALAYAPLFQVLLMLQNFEQPRIALSALEIEPVGLDITVAKLDLSVTLTEEPGGAVAGAIDYATDLFDHATAESIARRYVAILTEVSHDEKVAIGDIQLLSASERALLASVSGPRATPGTLWDGFSAQAARTPDAVAVVFDEREWTYAEFAARVNRLARQLISAGVRPETRVAVAMRRSADMLAAVYAVLAAGGAYVPIDPDHPIERIRYILDTTRPVCVLTAGADPDLGVRIDQLDLSPYSPDPVTDADRRAPLRDSNAAYVLFTSGSTGRPKGVVITHRAVVNQMRWMREQYDLGPGDTMLHKTPFTFDASVWELFLPLQIGARLVIARHDGHLDPDYLLATARRYDVAILEFVPSLLALLLADDAAELPASLRYFSLGGEELPPALLTRVHERHGAIVDNTYGPTEATVTSTMHRCTGPVRPGSRVPIGRPIRNTTAYVLDSRLHRVPPGVPGELYLAGVQLARGYEAAAGQSAGRFVADPFGGAGTRMYRTGDRVRMGAGGELEFLGRTDFQVKLRGLRIELGEIEAALAQAPGVERAVVVVARQERVGEFLAAYLVPAPGRTIDTAAVSDSAGKRLPAYMVPHHLVVLDRLPLTPSGKLDRRALPPVHAAAGPEFREPATAAERAVAAVFAELLGTPRIGLDDNFFDLGGNSLIGMRAMARINAALGTGLGVRDLFDAPTVARLAARSGAGAAAPRPALVAGARPQRIPLSFAQRRMWFLNRLAPDSPAYNIPLAVRLTGRLDVAALAAAAGDVLGRHEALRTRYPSDVEGAYQDILPADAVVPPLTPEDVDGEQVAARLIEIVGAGFDVTAAPPFRAALLRVNPGTEPDTASAPSADPEAGDYVLVLVVHHINADGFSMGPLARDVALAYAARAAGSAPQWRPLPVQYADYALWQQHLLGDETDPDSLAARQLAYWTAALRGIPDQLDLPSDRPRPAVAAGRGATHRFVLPADLHRAAGVLAAQRHATLFGVVHTAYAVLLARLSGIDDIVVGTPIAGRGAAELDDLVGMFVNTLALRTRVDPAASFESLLAAVTAGDLAAFDHADVPFERLVEVLDPPRSQARNPLFQTMLVLQNQQTPSLDLGEVSIGLLPAETGISQFDLNLTLSERFDTDGAPAGIIAELTYATDLFDSETIAGFAGRFERLLSGAVADPALAVGDIDLLSPAERQAALVHAGTHLPRPIALVPAMLAAQAACTPDAPAVVAEDATLTYAEFAARVNRLARRLIADGVGPESMVALAMRRSLDMVVTIHAVLAAGGAYVPLNPDHPAERNRYILDTARPHCVLLGAGVPEVGEDRWRQLRIAPAELSAYSADQVSDAERRAPLRASNTAYVIFTSGSTGRPKGVMIPHGALVNYVLWEREHYVLCPGDVVLHKTPVTFDASVVELFGPLLFGARIVVARHDGERDLDYLLGLMHRYSVTQMNGAPSLLGSLLGADAELPGSLRHVLAGGEELPRSVLTRMRRRYPDVSVDNHYGPTEATVTSLMQRCTPDVLAATGRVPLGWPAMNTGVYVLDSRLRPVPPGVAGELYLTGVQLARGYRGRVDLTAERFVADPHDPAGGRMYRTGDLVRRTRAGALEYLGRTDFQVKLRGLRIELGEIEAALTGLEGVRQAAARVVTDDRRGDRLVAFVAAAADFDTRAAKAALAEHVPGYMVPNIIVALDALPVNASGKVDRKALPAPEFEATAYRAPVSEAELLVAEVLTEVLGHERIGLDDNFFELGGNSLLATRVVALLGERFGIRPQVQWLFTAATVEALAATVAAAAAGAGVDDGLGVLLPIRAEGRGVPLFCVHPMLGLAWSYAVLAESLPGRPLYGLQTPAIGEPQTPVGSIADLATRYVAAIRSVQPEGPYHLLGWSRGGVIAHAIATRLQAAGERVAGLTMLDSTCHTDPARFRAEFTAAVREIGIEIGPQEDLAALPDDRLALLMAAIPAELTALTPAQVRRMYTAAVTPIESGHVPDRFDGDIVYVTPELEPDPDGDPAEWREFVTGRVIERTLPATHATMLSPETAAALAALVSPVEPEVDVVAGPE</sequence>
<dbReference type="Proteomes" id="UP000733379">
    <property type="component" value="Unassembled WGS sequence"/>
</dbReference>
<evidence type="ECO:0000256" key="2">
    <source>
        <dbReference type="ARBA" id="ARBA00022450"/>
    </source>
</evidence>
<dbReference type="NCBIfam" id="NF003417">
    <property type="entry name" value="PRK04813.1"/>
    <property type="match status" value="3"/>
</dbReference>
<feature type="domain" description="Carrier" evidence="5">
    <location>
        <begin position="535"/>
        <end position="610"/>
    </location>
</feature>
<dbReference type="InterPro" id="IPR029058">
    <property type="entry name" value="AB_hydrolase_fold"/>
</dbReference>
<dbReference type="InterPro" id="IPR020802">
    <property type="entry name" value="TesA-like"/>
</dbReference>
<dbReference type="InterPro" id="IPR010071">
    <property type="entry name" value="AA_adenyl_dom"/>
</dbReference>
<dbReference type="InterPro" id="IPR001242">
    <property type="entry name" value="Condensation_dom"/>
</dbReference>
<keyword evidence="2" id="KW-0596">Phosphopantetheine</keyword>
<evidence type="ECO:0000256" key="1">
    <source>
        <dbReference type="ARBA" id="ARBA00001957"/>
    </source>
</evidence>
<dbReference type="Pfam" id="PF00975">
    <property type="entry name" value="Thioesterase"/>
    <property type="match status" value="1"/>
</dbReference>
<dbReference type="InterPro" id="IPR036736">
    <property type="entry name" value="ACP-like_sf"/>
</dbReference>
<dbReference type="InterPro" id="IPR045851">
    <property type="entry name" value="AMP-bd_C_sf"/>
</dbReference>
<dbReference type="Gene3D" id="3.30.559.10">
    <property type="entry name" value="Chloramphenicol acetyltransferase-like domain"/>
    <property type="match status" value="2"/>
</dbReference>
<dbReference type="SMART" id="SM00823">
    <property type="entry name" value="PKS_PP"/>
    <property type="match status" value="3"/>
</dbReference>
<dbReference type="Gene3D" id="1.10.1200.10">
    <property type="entry name" value="ACP-like"/>
    <property type="match status" value="2"/>
</dbReference>
<dbReference type="Pfam" id="PF00550">
    <property type="entry name" value="PP-binding"/>
    <property type="match status" value="3"/>
</dbReference>
<evidence type="ECO:0000256" key="3">
    <source>
        <dbReference type="ARBA" id="ARBA00022553"/>
    </source>
</evidence>
<dbReference type="InterPro" id="IPR020845">
    <property type="entry name" value="AMP-binding_CS"/>
</dbReference>
<dbReference type="Gene3D" id="2.30.38.10">
    <property type="entry name" value="Luciferase, Domain 3"/>
    <property type="match status" value="3"/>
</dbReference>
<dbReference type="PROSITE" id="PS00012">
    <property type="entry name" value="PHOSPHOPANTETHEINE"/>
    <property type="match status" value="2"/>
</dbReference>
<feature type="domain" description="Carrier" evidence="5">
    <location>
        <begin position="1584"/>
        <end position="1659"/>
    </location>
</feature>
<dbReference type="InterPro" id="IPR025110">
    <property type="entry name" value="AMP-bd_C"/>
</dbReference>
<dbReference type="InterPro" id="IPR001031">
    <property type="entry name" value="Thioesterase"/>
</dbReference>
<gene>
    <name evidence="6" type="ORF">KO481_10040</name>
</gene>
<dbReference type="SMART" id="SM00824">
    <property type="entry name" value="PKS_TE"/>
    <property type="match status" value="1"/>
</dbReference>
<feature type="domain" description="Carrier" evidence="5">
    <location>
        <begin position="2660"/>
        <end position="2735"/>
    </location>
</feature>
<dbReference type="InterPro" id="IPR023213">
    <property type="entry name" value="CAT-like_dom_sf"/>
</dbReference>
<feature type="compositionally biased region" description="Basic residues" evidence="4">
    <location>
        <begin position="13"/>
        <end position="24"/>
    </location>
</feature>
<dbReference type="InterPro" id="IPR020806">
    <property type="entry name" value="PKS_PP-bd"/>
</dbReference>
<dbReference type="InterPro" id="IPR006162">
    <property type="entry name" value="Ppantetheine_attach_site"/>
</dbReference>
<protein>
    <submittedName>
        <fullName evidence="6">Amino acid adenylation domain-containing protein</fullName>
    </submittedName>
</protein>
<evidence type="ECO:0000313" key="6">
    <source>
        <dbReference type="EMBL" id="MBU3061864.1"/>
    </source>
</evidence>
<organism evidence="6 7">
    <name type="scientific">Nocardia albiluteola</name>
    <dbReference type="NCBI Taxonomy" id="2842303"/>
    <lineage>
        <taxon>Bacteria</taxon>
        <taxon>Bacillati</taxon>
        <taxon>Actinomycetota</taxon>
        <taxon>Actinomycetes</taxon>
        <taxon>Mycobacteriales</taxon>
        <taxon>Nocardiaceae</taxon>
        <taxon>Nocardia</taxon>
    </lineage>
</organism>
<keyword evidence="7" id="KW-1185">Reference proteome</keyword>
<dbReference type="Gene3D" id="3.30.559.30">
    <property type="entry name" value="Nonribosomal peptide synthetase, condensation domain"/>
    <property type="match status" value="2"/>
</dbReference>
<evidence type="ECO:0000259" key="5">
    <source>
        <dbReference type="PROSITE" id="PS50075"/>
    </source>
</evidence>